<dbReference type="RefSeq" id="WP_357972665.1">
    <property type="nucleotide sequence ID" value="NZ_JBFAIH010000001.1"/>
</dbReference>
<dbReference type="EMBL" id="JBFAIH010000001">
    <property type="protein sequence ID" value="MEV0361610.1"/>
    <property type="molecule type" value="Genomic_DNA"/>
</dbReference>
<keyword evidence="2" id="KW-1185">Reference proteome</keyword>
<evidence type="ECO:0000313" key="2">
    <source>
        <dbReference type="Proteomes" id="UP001551658"/>
    </source>
</evidence>
<name>A0ABV3F1N8_9NOCA</name>
<accession>A0ABV3F1N8</accession>
<gene>
    <name evidence="1" type="ORF">AB0H72_02805</name>
</gene>
<comment type="caution">
    <text evidence="1">The sequence shown here is derived from an EMBL/GenBank/DDBJ whole genome shotgun (WGS) entry which is preliminary data.</text>
</comment>
<reference evidence="1 2" key="1">
    <citation type="submission" date="2024-06" db="EMBL/GenBank/DDBJ databases">
        <title>The Natural Products Discovery Center: Release of the First 8490 Sequenced Strains for Exploring Actinobacteria Biosynthetic Diversity.</title>
        <authorList>
            <person name="Kalkreuter E."/>
            <person name="Kautsar S.A."/>
            <person name="Yang D."/>
            <person name="Bader C.D."/>
            <person name="Teijaro C.N."/>
            <person name="Fluegel L."/>
            <person name="Davis C.M."/>
            <person name="Simpson J.R."/>
            <person name="Lauterbach L."/>
            <person name="Steele A.D."/>
            <person name="Gui C."/>
            <person name="Meng S."/>
            <person name="Li G."/>
            <person name="Viehrig K."/>
            <person name="Ye F."/>
            <person name="Su P."/>
            <person name="Kiefer A.F."/>
            <person name="Nichols A."/>
            <person name="Cepeda A.J."/>
            <person name="Yan W."/>
            <person name="Fan B."/>
            <person name="Jiang Y."/>
            <person name="Adhikari A."/>
            <person name="Zheng C.-J."/>
            <person name="Schuster L."/>
            <person name="Cowan T.M."/>
            <person name="Smanski M.J."/>
            <person name="Chevrette M.G."/>
            <person name="De Carvalho L.P.S."/>
            <person name="Shen B."/>
        </authorList>
    </citation>
    <scope>NUCLEOTIDE SEQUENCE [LARGE SCALE GENOMIC DNA]</scope>
    <source>
        <strain evidence="1 2">NPDC050671</strain>
    </source>
</reference>
<proteinExistence type="predicted"/>
<dbReference type="Proteomes" id="UP001551658">
    <property type="component" value="Unassembled WGS sequence"/>
</dbReference>
<sequence length="126" mass="13300">MVGPARAVSTITKDRGQLPLAVEHLGEAVLWKKNPVLVVPLAPEAETSLVELATVPSLTDPKHRTIGLELLLSRIDTAIGALPLNPAGTDELRAARMPDLPITVSASDLGSDFNPAEAQRLYGGSF</sequence>
<protein>
    <submittedName>
        <fullName evidence="1">Uncharacterized protein</fullName>
    </submittedName>
</protein>
<organism evidence="1 2">
    <name type="scientific">Nocardia fusca</name>
    <dbReference type="NCBI Taxonomy" id="941183"/>
    <lineage>
        <taxon>Bacteria</taxon>
        <taxon>Bacillati</taxon>
        <taxon>Actinomycetota</taxon>
        <taxon>Actinomycetes</taxon>
        <taxon>Mycobacteriales</taxon>
        <taxon>Nocardiaceae</taxon>
        <taxon>Nocardia</taxon>
    </lineage>
</organism>
<evidence type="ECO:0000313" key="1">
    <source>
        <dbReference type="EMBL" id="MEV0361610.1"/>
    </source>
</evidence>